<evidence type="ECO:0000256" key="10">
    <source>
        <dbReference type="ARBA" id="ARBA00023157"/>
    </source>
</evidence>
<keyword evidence="4 14" id="KW-0645">Protease</keyword>
<comment type="function">
    <text evidence="12">Extracellular aminopeptidase that allows assimilation of proteinaceous substrates.</text>
</comment>
<evidence type="ECO:0000256" key="3">
    <source>
        <dbReference type="ARBA" id="ARBA00022438"/>
    </source>
</evidence>
<keyword evidence="9" id="KW-0865">Zymogen</keyword>
<feature type="signal peptide" evidence="14">
    <location>
        <begin position="1"/>
        <end position="20"/>
    </location>
</feature>
<feature type="domain" description="Peptidase M28" evidence="16">
    <location>
        <begin position="214"/>
        <end position="410"/>
    </location>
</feature>
<evidence type="ECO:0000256" key="9">
    <source>
        <dbReference type="ARBA" id="ARBA00023145"/>
    </source>
</evidence>
<dbReference type="Pfam" id="PF04389">
    <property type="entry name" value="Peptidase_M28"/>
    <property type="match status" value="1"/>
</dbReference>
<gene>
    <name evidence="17" type="ORF">PCL_12765</name>
</gene>
<evidence type="ECO:0000256" key="2">
    <source>
        <dbReference type="ARBA" id="ARBA00011245"/>
    </source>
</evidence>
<dbReference type="GO" id="GO:0008235">
    <property type="term" value="F:metalloexopeptidase activity"/>
    <property type="evidence" value="ECO:0007669"/>
    <property type="project" value="InterPro"/>
</dbReference>
<dbReference type="EC" id="3.4.-.-" evidence="14"/>
<evidence type="ECO:0000313" key="17">
    <source>
        <dbReference type="EMBL" id="PWI70366.1"/>
    </source>
</evidence>
<dbReference type="PANTHER" id="PTHR12147">
    <property type="entry name" value="METALLOPEPTIDASE M28 FAMILY MEMBER"/>
    <property type="match status" value="1"/>
</dbReference>
<evidence type="ECO:0000256" key="11">
    <source>
        <dbReference type="ARBA" id="ARBA00023180"/>
    </source>
</evidence>
<keyword evidence="10" id="KW-1015">Disulfide bond</keyword>
<keyword evidence="11" id="KW-0325">Glycoprotein</keyword>
<reference evidence="17 18" key="1">
    <citation type="journal article" date="2016" name="Front. Microbiol.">
        <title>Genome and transcriptome sequences reveal the specific parasitism of the nematophagous Purpureocillium lilacinum 36-1.</title>
        <authorList>
            <person name="Xie J."/>
            <person name="Li S."/>
            <person name="Mo C."/>
            <person name="Xiao X."/>
            <person name="Peng D."/>
            <person name="Wang G."/>
            <person name="Xiao Y."/>
        </authorList>
    </citation>
    <scope>NUCLEOTIDE SEQUENCE [LARGE SCALE GENOMIC DNA]</scope>
    <source>
        <strain evidence="17 18">36-1</strain>
    </source>
</reference>
<accession>A0A2U3E7B0</accession>
<evidence type="ECO:0000256" key="4">
    <source>
        <dbReference type="ARBA" id="ARBA00022670"/>
    </source>
</evidence>
<comment type="caution">
    <text evidence="17">The sequence shown here is derived from an EMBL/GenBank/DDBJ whole genome shotgun (WGS) entry which is preliminary data.</text>
</comment>
<dbReference type="PANTHER" id="PTHR12147:SF56">
    <property type="entry name" value="AMINOPEPTIDASE YDR415C-RELATED"/>
    <property type="match status" value="1"/>
</dbReference>
<evidence type="ECO:0000259" key="16">
    <source>
        <dbReference type="Pfam" id="PF04389"/>
    </source>
</evidence>
<feature type="region of interest" description="Disordered" evidence="15">
    <location>
        <begin position="524"/>
        <end position="616"/>
    </location>
</feature>
<dbReference type="AlphaFoldDB" id="A0A2U3E7B0"/>
<evidence type="ECO:0000256" key="14">
    <source>
        <dbReference type="RuleBase" id="RU361240"/>
    </source>
</evidence>
<evidence type="ECO:0000256" key="12">
    <source>
        <dbReference type="ARBA" id="ARBA00043843"/>
    </source>
</evidence>
<proteinExistence type="inferred from homology"/>
<keyword evidence="3" id="KW-0031">Aminopeptidase</keyword>
<dbReference type="EMBL" id="LCWV01000009">
    <property type="protein sequence ID" value="PWI70366.1"/>
    <property type="molecule type" value="Genomic_DNA"/>
</dbReference>
<evidence type="ECO:0000256" key="5">
    <source>
        <dbReference type="ARBA" id="ARBA00022723"/>
    </source>
</evidence>
<keyword evidence="7 14" id="KW-0378">Hydrolase</keyword>
<evidence type="ECO:0000256" key="8">
    <source>
        <dbReference type="ARBA" id="ARBA00022833"/>
    </source>
</evidence>
<comment type="cofactor">
    <cofactor evidence="1">
        <name>Zn(2+)</name>
        <dbReference type="ChEBI" id="CHEBI:29105"/>
    </cofactor>
</comment>
<dbReference type="GO" id="GO:0046872">
    <property type="term" value="F:metal ion binding"/>
    <property type="evidence" value="ECO:0007669"/>
    <property type="project" value="UniProtKB-KW"/>
</dbReference>
<dbReference type="InterPro" id="IPR045175">
    <property type="entry name" value="M28_fam"/>
</dbReference>
<dbReference type="InterPro" id="IPR007484">
    <property type="entry name" value="Peptidase_M28"/>
</dbReference>
<evidence type="ECO:0000256" key="6">
    <source>
        <dbReference type="ARBA" id="ARBA00022729"/>
    </source>
</evidence>
<evidence type="ECO:0000256" key="7">
    <source>
        <dbReference type="ARBA" id="ARBA00022801"/>
    </source>
</evidence>
<feature type="region of interest" description="Disordered" evidence="15">
    <location>
        <begin position="478"/>
        <end position="511"/>
    </location>
</feature>
<dbReference type="GO" id="GO:0004177">
    <property type="term" value="F:aminopeptidase activity"/>
    <property type="evidence" value="ECO:0007669"/>
    <property type="project" value="UniProtKB-KW"/>
</dbReference>
<evidence type="ECO:0000313" key="18">
    <source>
        <dbReference type="Proteomes" id="UP000245956"/>
    </source>
</evidence>
<evidence type="ECO:0000256" key="13">
    <source>
        <dbReference type="ARBA" id="ARBA00043962"/>
    </source>
</evidence>
<dbReference type="Proteomes" id="UP000245956">
    <property type="component" value="Unassembled WGS sequence"/>
</dbReference>
<keyword evidence="5 14" id="KW-0479">Metal-binding</keyword>
<sequence length="616" mass="67849">MMLSTLRASLLLLLSQQLLGSGIASAAAAAEQHVLKPPPQRHQHAVDPAILRALEAHADPVDALLSLRPSLAAEMAEPRLLHVSGDAAPRWMTEGDKLRLRRQRRNFADVTDHEDVYHTMRAEGGTGALADKAHLPELVNQRLVKPLIEQVSIAEMRSNLEHLTSYYTRYFGSTTGEQSAQWIHGQVAEIIRTAPFHTHISLEYFPHRFPQPSVIARFEPKARNASLPLTVVGAHQDSMNYLFPLLPAPGADDDGSGTVAILEALRVLARSGYTPRGGPVEFHWYAAEEGGNLGSQAVARYKRESGARIGAMLEFDMVAFIARNSTESIGLVETMADGPLTNWTLNLAREYTSLPARAYKLPANAGSDYMSFTNFGYPAAFATEGNPMAGGGLPGDYDPYVHGVRDTLDVDDETGVFSFEHMARFAGLAIAFSVEQAGRGLSPPMFRRDNRHHNYRTYIPTSLTYLGAPLATHAVTHARTHTHMPQSNPHGTRPRARPSTRQDQSIPVTRYPSIQASRVLLLLRRAPPPEPPSRRRIEAATPEPDAIPARKKKERAAPRFGWALNSIAPMQRAQHSNGDTILHNPPQARPSRVSRRAPSKQGPARGTQTQQERRTE</sequence>
<comment type="subunit">
    <text evidence="2">Monomer.</text>
</comment>
<keyword evidence="8 14" id="KW-0862">Zinc</keyword>
<protein>
    <recommendedName>
        <fullName evidence="14">Peptide hydrolase</fullName>
        <ecNumber evidence="14">3.4.-.-</ecNumber>
    </recommendedName>
</protein>
<evidence type="ECO:0000256" key="1">
    <source>
        <dbReference type="ARBA" id="ARBA00001947"/>
    </source>
</evidence>
<evidence type="ECO:0000256" key="15">
    <source>
        <dbReference type="SAM" id="MobiDB-lite"/>
    </source>
</evidence>
<organism evidence="17 18">
    <name type="scientific">Purpureocillium lilacinum</name>
    <name type="common">Paecilomyces lilacinus</name>
    <dbReference type="NCBI Taxonomy" id="33203"/>
    <lineage>
        <taxon>Eukaryota</taxon>
        <taxon>Fungi</taxon>
        <taxon>Dikarya</taxon>
        <taxon>Ascomycota</taxon>
        <taxon>Pezizomycotina</taxon>
        <taxon>Sordariomycetes</taxon>
        <taxon>Hypocreomycetidae</taxon>
        <taxon>Hypocreales</taxon>
        <taxon>Ophiocordycipitaceae</taxon>
        <taxon>Purpureocillium</taxon>
    </lineage>
</organism>
<dbReference type="SUPFAM" id="SSF53187">
    <property type="entry name" value="Zn-dependent exopeptidases"/>
    <property type="match status" value="1"/>
</dbReference>
<comment type="similarity">
    <text evidence="13">Belongs to the peptidase M28 family. M28E subfamily.</text>
</comment>
<name>A0A2U3E7B0_PURLI</name>
<keyword evidence="6 14" id="KW-0732">Signal</keyword>
<dbReference type="GO" id="GO:0006508">
    <property type="term" value="P:proteolysis"/>
    <property type="evidence" value="ECO:0007669"/>
    <property type="project" value="UniProtKB-KW"/>
</dbReference>
<dbReference type="Gene3D" id="3.40.630.10">
    <property type="entry name" value="Zn peptidases"/>
    <property type="match status" value="1"/>
</dbReference>
<feature type="compositionally biased region" description="Polar residues" evidence="15">
    <location>
        <begin position="499"/>
        <end position="511"/>
    </location>
</feature>
<feature type="chain" id="PRO_5015375992" description="Peptide hydrolase" evidence="14">
    <location>
        <begin position="21"/>
        <end position="616"/>
    </location>
</feature>